<keyword evidence="1 3" id="KW-0489">Methyltransferase</keyword>
<keyword evidence="2 3" id="KW-0808">Transferase</keyword>
<dbReference type="PANTHER" id="PTHR43619">
    <property type="entry name" value="S-ADENOSYL-L-METHIONINE-DEPENDENT METHYLTRANSFERASE YKTD-RELATED"/>
    <property type="match status" value="1"/>
</dbReference>
<comment type="caution">
    <text evidence="3">The sequence shown here is derived from an EMBL/GenBank/DDBJ whole genome shotgun (WGS) entry which is preliminary data.</text>
</comment>
<dbReference type="Pfam" id="PF04072">
    <property type="entry name" value="LCM"/>
    <property type="match status" value="1"/>
</dbReference>
<dbReference type="InterPro" id="IPR007213">
    <property type="entry name" value="Ppm1/Ppm2/Tcmp"/>
</dbReference>
<reference evidence="3 4" key="1">
    <citation type="submission" date="2019-09" db="EMBL/GenBank/DDBJ databases">
        <title>Draft genome sequence of Acinetobacter tandoii W4-4-4 isolated from environmental water sample.</title>
        <authorList>
            <person name="Wee S.K."/>
            <person name="Yan B."/>
            <person name="Mustaffa S.B."/>
            <person name="Yap E.P.H."/>
        </authorList>
    </citation>
    <scope>NUCLEOTIDE SEQUENCE [LARGE SCALE GENOMIC DNA]</scope>
    <source>
        <strain evidence="3 4">W4-4-4</strain>
    </source>
</reference>
<evidence type="ECO:0000313" key="4">
    <source>
        <dbReference type="Proteomes" id="UP000325788"/>
    </source>
</evidence>
<proteinExistence type="predicted"/>
<dbReference type="EMBL" id="VXLD01000004">
    <property type="protein sequence ID" value="KAB1855717.1"/>
    <property type="molecule type" value="Genomic_DNA"/>
</dbReference>
<dbReference type="InterPro" id="IPR029063">
    <property type="entry name" value="SAM-dependent_MTases_sf"/>
</dbReference>
<dbReference type="RefSeq" id="WP_151504511.1">
    <property type="nucleotide sequence ID" value="NZ_VXLD01000004.1"/>
</dbReference>
<evidence type="ECO:0000256" key="2">
    <source>
        <dbReference type="ARBA" id="ARBA00022679"/>
    </source>
</evidence>
<dbReference type="PANTHER" id="PTHR43619:SF2">
    <property type="entry name" value="S-ADENOSYL-L-METHIONINE-DEPENDENT METHYLTRANSFERASES SUPERFAMILY PROTEIN"/>
    <property type="match status" value="1"/>
</dbReference>
<gene>
    <name evidence="3" type="ORF">F4W09_07885</name>
</gene>
<dbReference type="GO" id="GO:0032259">
    <property type="term" value="P:methylation"/>
    <property type="evidence" value="ECO:0007669"/>
    <property type="project" value="UniProtKB-KW"/>
</dbReference>
<protein>
    <submittedName>
        <fullName evidence="3">Leucine carboxyl methyltransferase</fullName>
    </submittedName>
</protein>
<accession>A0A5N4WBH5</accession>
<evidence type="ECO:0000313" key="3">
    <source>
        <dbReference type="EMBL" id="KAB1855717.1"/>
    </source>
</evidence>
<dbReference type="Gene3D" id="3.40.50.150">
    <property type="entry name" value="Vaccinia Virus protein VP39"/>
    <property type="match status" value="1"/>
</dbReference>
<dbReference type="AlphaFoldDB" id="A0A5N4WBH5"/>
<dbReference type="Proteomes" id="UP000325788">
    <property type="component" value="Unassembled WGS sequence"/>
</dbReference>
<organism evidence="3 4">
    <name type="scientific">Acinetobacter tandoii</name>
    <dbReference type="NCBI Taxonomy" id="202954"/>
    <lineage>
        <taxon>Bacteria</taxon>
        <taxon>Pseudomonadati</taxon>
        <taxon>Pseudomonadota</taxon>
        <taxon>Gammaproteobacteria</taxon>
        <taxon>Moraxellales</taxon>
        <taxon>Moraxellaceae</taxon>
        <taxon>Acinetobacter</taxon>
    </lineage>
</organism>
<dbReference type="GO" id="GO:0008168">
    <property type="term" value="F:methyltransferase activity"/>
    <property type="evidence" value="ECO:0007669"/>
    <property type="project" value="UniProtKB-KW"/>
</dbReference>
<dbReference type="SUPFAM" id="SSF53335">
    <property type="entry name" value="S-adenosyl-L-methionine-dependent methyltransferases"/>
    <property type="match status" value="1"/>
</dbReference>
<name>A0A5N4WBH5_9GAMM</name>
<sequence length="291" mass="33638">MSEGLSQHRHISFTAHYTGYIWYQMGISNAVFATAKGKFLAKLVHPLESWAERYVGGSMRSTLKQRHRMIDEHLYQLIAQHPQLQVLEIACGLSPRGWSFRRKFPNLVYRELDLPEMAHVKTQALQQLESNSPQVLSADIFSDEFSQVFQKFDTRFPLVVISEGLINYFDKTSLAQLFQAISNNGKHFPEIHYLSDIYPEPVKNKLAHIIWSSSKLLKMMSRSAFSFHFTQPNELQIFLQDAGFQTSSVIQPKLYFQVQTDETTSEEHLGDLVWMLHATSKPRTLHPDLKH</sequence>
<evidence type="ECO:0000256" key="1">
    <source>
        <dbReference type="ARBA" id="ARBA00022603"/>
    </source>
</evidence>